<feature type="compositionally biased region" description="Polar residues" evidence="1">
    <location>
        <begin position="112"/>
        <end position="124"/>
    </location>
</feature>
<dbReference type="KEGG" id="ker:91107105"/>
<feature type="region of interest" description="Disordered" evidence="1">
    <location>
        <begin position="544"/>
        <end position="584"/>
    </location>
</feature>
<dbReference type="RefSeq" id="XP_066088137.1">
    <property type="nucleotide sequence ID" value="XM_066232040.1"/>
</dbReference>
<feature type="compositionally biased region" description="Polar residues" evidence="1">
    <location>
        <begin position="302"/>
        <end position="313"/>
    </location>
</feature>
<feature type="region of interest" description="Disordered" evidence="1">
    <location>
        <begin position="1"/>
        <end position="36"/>
    </location>
</feature>
<sequence length="584" mass="63111">MPHRHRNSTSTITLLLPSPTTSTSSSSTANQPTTEPVDIEVLILAKKIASSKNQKFDIESYLSDTQLEEYRTKYLGLPPKPVPAPPASSSEETKPGENVTVTAVEDNAATAGPSTPVISVEVQSPTPTPPTTNGTATTPGTPTTATPVKKPFKFPDLSHLHWKQRAKRLAELQREQEMIENGEITEQSSSFLDDPANASASTGKKGELTEKDKEGIRGSASYWNSLLISARKSRGPQWDYSLQQYQYDRFSVEYYTHGKDPRATPEPEPETKDEDQDKELLDANAEEGVVGNESPNKKRKLSLSQHPSSPNQLNNDKININEKDDDDTDNRKRIKSNSLSNPIPKQSPSLTNSTQPQQSQISNTPIGIGRPPLPSNSSSSNSSIPQIGVPMSMGIPSGINPQQAQGMNPNILASLQQFQAQQQQQQQQQNQQGGFNPAQIQMQLAGSGMGMNMNSQQLNGSGLNPQQLSGLNPPQLSGLGGLNPQQLSGLNLNPQQLNGLNPQQLMGLSNMISSMNPQFLQQQQQQQQGGSISQHGSMQGLNMAMFNTNNNTNTGQTAGPMLGGTSNTNGNGNVNWSSGFNTNN</sequence>
<feature type="compositionally biased region" description="Acidic residues" evidence="1">
    <location>
        <begin position="267"/>
        <end position="277"/>
    </location>
</feature>
<protein>
    <submittedName>
        <fullName evidence="2">Uncharacterized protein</fullName>
    </submittedName>
</protein>
<proteinExistence type="predicted"/>
<evidence type="ECO:0000313" key="2">
    <source>
        <dbReference type="EMBL" id="WWD10170.1"/>
    </source>
</evidence>
<feature type="region of interest" description="Disordered" evidence="1">
    <location>
        <begin position="256"/>
        <end position="406"/>
    </location>
</feature>
<feature type="compositionally biased region" description="Polar residues" evidence="1">
    <location>
        <begin position="336"/>
        <end position="365"/>
    </location>
</feature>
<evidence type="ECO:0000256" key="1">
    <source>
        <dbReference type="SAM" id="MobiDB-lite"/>
    </source>
</evidence>
<reference evidence="2 3" key="1">
    <citation type="submission" date="2024-01" db="EMBL/GenBank/DDBJ databases">
        <title>Comparative genomics of Cryptococcus and Kwoniella reveals pathogenesis evolution and contrasting modes of karyotype evolution via chromosome fusion or intercentromeric recombination.</title>
        <authorList>
            <person name="Coelho M.A."/>
            <person name="David-Palma M."/>
            <person name="Shea T."/>
            <person name="Bowers K."/>
            <person name="McGinley-Smith S."/>
            <person name="Mohammad A.W."/>
            <person name="Gnirke A."/>
            <person name="Yurkov A.M."/>
            <person name="Nowrousian M."/>
            <person name="Sun S."/>
            <person name="Cuomo C.A."/>
            <person name="Heitman J."/>
        </authorList>
    </citation>
    <scope>NUCLEOTIDE SEQUENCE [LARGE SCALE GENOMIC DNA]</scope>
    <source>
        <strain evidence="2 3">PYCC6329</strain>
    </source>
</reference>
<feature type="compositionally biased region" description="Low complexity" evidence="1">
    <location>
        <begin position="8"/>
        <end position="34"/>
    </location>
</feature>
<dbReference type="GeneID" id="91107105"/>
<feature type="region of interest" description="Disordered" evidence="1">
    <location>
        <begin position="75"/>
        <end position="153"/>
    </location>
</feature>
<dbReference type="Proteomes" id="UP001358614">
    <property type="component" value="Chromosome 3"/>
</dbReference>
<feature type="compositionally biased region" description="Polar residues" evidence="1">
    <location>
        <begin position="452"/>
        <end position="467"/>
    </location>
</feature>
<evidence type="ECO:0000313" key="3">
    <source>
        <dbReference type="Proteomes" id="UP001358614"/>
    </source>
</evidence>
<name>A0AAX4KX32_9TREE</name>
<feature type="region of interest" description="Disordered" evidence="1">
    <location>
        <begin position="449"/>
        <end position="495"/>
    </location>
</feature>
<gene>
    <name evidence="2" type="ORF">V865_008304</name>
</gene>
<dbReference type="EMBL" id="CP144091">
    <property type="protein sequence ID" value="WWD10170.1"/>
    <property type="molecule type" value="Genomic_DNA"/>
</dbReference>
<organism evidence="2 3">
    <name type="scientific">Kwoniella europaea PYCC6329</name>
    <dbReference type="NCBI Taxonomy" id="1423913"/>
    <lineage>
        <taxon>Eukaryota</taxon>
        <taxon>Fungi</taxon>
        <taxon>Dikarya</taxon>
        <taxon>Basidiomycota</taxon>
        <taxon>Agaricomycotina</taxon>
        <taxon>Tremellomycetes</taxon>
        <taxon>Tremellales</taxon>
        <taxon>Cryptococcaceae</taxon>
        <taxon>Kwoniella</taxon>
    </lineage>
</organism>
<feature type="compositionally biased region" description="Low complexity" evidence="1">
    <location>
        <begin position="131"/>
        <end position="147"/>
    </location>
</feature>
<dbReference type="AlphaFoldDB" id="A0AAX4KX32"/>
<feature type="compositionally biased region" description="Low complexity" evidence="1">
    <location>
        <begin position="468"/>
        <end position="495"/>
    </location>
</feature>
<feature type="compositionally biased region" description="Basic and acidic residues" evidence="1">
    <location>
        <begin position="204"/>
        <end position="216"/>
    </location>
</feature>
<accession>A0AAX4KX32</accession>
<keyword evidence="3" id="KW-1185">Reference proteome</keyword>
<feature type="region of interest" description="Disordered" evidence="1">
    <location>
        <begin position="180"/>
        <end position="216"/>
    </location>
</feature>
<feature type="compositionally biased region" description="Low complexity" evidence="1">
    <location>
        <begin position="563"/>
        <end position="584"/>
    </location>
</feature>
<feature type="compositionally biased region" description="Basic and acidic residues" evidence="1">
    <location>
        <begin position="256"/>
        <end position="265"/>
    </location>
</feature>